<reference evidence="1" key="2">
    <citation type="submission" date="2025-09" db="UniProtKB">
        <authorList>
            <consortium name="EnsemblPlants"/>
        </authorList>
    </citation>
    <scope>IDENTIFICATION</scope>
</reference>
<dbReference type="EnsemblPlants" id="AVESA.00010b.r2.5CG0864530.1">
    <property type="protein sequence ID" value="AVESA.00010b.r2.5CG0864530.1.CDS.1"/>
    <property type="gene ID" value="AVESA.00010b.r2.5CG0864530"/>
</dbReference>
<protein>
    <submittedName>
        <fullName evidence="1">Uncharacterized protein</fullName>
    </submittedName>
</protein>
<reference evidence="1" key="1">
    <citation type="submission" date="2021-05" db="EMBL/GenBank/DDBJ databases">
        <authorList>
            <person name="Scholz U."/>
            <person name="Mascher M."/>
            <person name="Fiebig A."/>
        </authorList>
    </citation>
    <scope>NUCLEOTIDE SEQUENCE [LARGE SCALE GENOMIC DNA]</scope>
</reference>
<evidence type="ECO:0000313" key="2">
    <source>
        <dbReference type="Proteomes" id="UP001732700"/>
    </source>
</evidence>
<proteinExistence type="predicted"/>
<name>A0ACD5XZY8_AVESA</name>
<evidence type="ECO:0000313" key="1">
    <source>
        <dbReference type="EnsemblPlants" id="AVESA.00010b.r2.5CG0864530.1.CDS.1"/>
    </source>
</evidence>
<dbReference type="Proteomes" id="UP001732700">
    <property type="component" value="Chromosome 5C"/>
</dbReference>
<sequence length="336" mass="36971">MDIMDPFTSELLSAPGAAGQATEFESDDAYLRAIGALPPRRPRAPASVDHPATLLPSSLMLPSSCVIQPAVEASKKRAAPEPVSDVPSAAPKNPAKRPRTRCPYLPDYDADIDFNLREKERNATQRPSPDYLRTVQGGRMCERTRADLVVWMDELAQHHRLAPGTLHRAVSYVDRVLSARALSARGGDDHKLRLLCAAAVFTAAKYEDRSAVLRLNAADIAKYCGFAGSKEVTAMEREMLATLRYELGGPTAHTFVDHFTRNSRGERNMEVRRVAHRLAHTSLLDYGCLRFLPSAVAATALFLARLIVDPAGSQEFFEDLTGYKPEDLIEGMQSLL</sequence>
<keyword evidence="2" id="KW-1185">Reference proteome</keyword>
<organism evidence="1 2">
    <name type="scientific">Avena sativa</name>
    <name type="common">Oat</name>
    <dbReference type="NCBI Taxonomy" id="4498"/>
    <lineage>
        <taxon>Eukaryota</taxon>
        <taxon>Viridiplantae</taxon>
        <taxon>Streptophyta</taxon>
        <taxon>Embryophyta</taxon>
        <taxon>Tracheophyta</taxon>
        <taxon>Spermatophyta</taxon>
        <taxon>Magnoliopsida</taxon>
        <taxon>Liliopsida</taxon>
        <taxon>Poales</taxon>
        <taxon>Poaceae</taxon>
        <taxon>BOP clade</taxon>
        <taxon>Pooideae</taxon>
        <taxon>Poodae</taxon>
        <taxon>Poeae</taxon>
        <taxon>Poeae Chloroplast Group 1 (Aveneae type)</taxon>
        <taxon>Aveninae</taxon>
        <taxon>Avena</taxon>
    </lineage>
</organism>
<accession>A0ACD5XZY8</accession>